<dbReference type="RefSeq" id="WP_102524956.1">
    <property type="nucleotide sequence ID" value="NZ_LT960612.1"/>
</dbReference>
<dbReference type="Proteomes" id="UP000235828">
    <property type="component" value="Chromosome B"/>
</dbReference>
<protein>
    <submittedName>
        <fullName evidence="1">Capsular polysaccharide synthesis enzyme CpsB</fullName>
    </submittedName>
</protein>
<dbReference type="InterPro" id="IPR018759">
    <property type="entry name" value="BBP2_2"/>
</dbReference>
<name>A0A2N8ZLK0_9VIBR</name>
<keyword evidence="2" id="KW-1185">Reference proteome</keyword>
<dbReference type="KEGG" id="vta:B1180"/>
<sequence>MTALKKTQIAISVALLTTTTVHAEERGYITESGINILPLLEVAFSYDDNLGRYSNALDAESSSIITAAPGVEIKSDRGGNSYSATYIIENGYYTNSNDDNYLDHYFATNNFVRVNNRHGLGLNYTFSNQHESRGTGVSAGDDISSAIKEPVKYDRHDANTTYVYGSDNAKGRVELTLDFESLTYKNYRELTNIGGANVSARFKDYAQYGADLAFYYQYLPATQLLVQVDHNRRKYDWNNPNTLQSQDYIDSYYYLGATWDMTGKTTGKVRLGKQHKSYSDSNKDSFGGFSWDLELEWKPVKHSTVELSASQRTQDSDQSFVDIKTHLLNVAWKHYWQEQIYSYVRSEFIRDEYSGDSQTDRILDSRFSLGYELTDTVELAASWNLVDKNSTREANTYDQNVFSISANLLF</sequence>
<reference evidence="1 2" key="1">
    <citation type="submission" date="2017-10" db="EMBL/GenBank/DDBJ databases">
        <authorList>
            <person name="Banno H."/>
            <person name="Chua N.-H."/>
        </authorList>
    </citation>
    <scope>NUCLEOTIDE SEQUENCE [LARGE SCALE GENOMIC DNA]</scope>
    <source>
        <strain evidence="1">Vibrio tapetis CECT4600</strain>
    </source>
</reference>
<dbReference type="AlphaFoldDB" id="A0A2N8ZLK0"/>
<dbReference type="Pfam" id="PF10082">
    <property type="entry name" value="BBP2_2"/>
    <property type="match status" value="1"/>
</dbReference>
<organism evidence="1 2">
    <name type="scientific">Vibrio tapetis subsp. tapetis</name>
    <dbReference type="NCBI Taxonomy" id="1671868"/>
    <lineage>
        <taxon>Bacteria</taxon>
        <taxon>Pseudomonadati</taxon>
        <taxon>Pseudomonadota</taxon>
        <taxon>Gammaproteobacteria</taxon>
        <taxon>Vibrionales</taxon>
        <taxon>Vibrionaceae</taxon>
        <taxon>Vibrio</taxon>
    </lineage>
</organism>
<proteinExistence type="predicted"/>
<evidence type="ECO:0000313" key="2">
    <source>
        <dbReference type="Proteomes" id="UP000235828"/>
    </source>
</evidence>
<dbReference type="OrthoDB" id="5913083at2"/>
<accession>A0A2N8ZLK0</accession>
<gene>
    <name evidence="1" type="ORF">VTAP4600_B1180</name>
</gene>
<dbReference type="EMBL" id="LT960612">
    <property type="protein sequence ID" value="SON52791.1"/>
    <property type="molecule type" value="Genomic_DNA"/>
</dbReference>
<evidence type="ECO:0000313" key="1">
    <source>
        <dbReference type="EMBL" id="SON52791.1"/>
    </source>
</evidence>